<dbReference type="GO" id="GO:0043235">
    <property type="term" value="C:receptor complex"/>
    <property type="evidence" value="ECO:0007669"/>
    <property type="project" value="TreeGrafter"/>
</dbReference>
<dbReference type="Pfam" id="PF00057">
    <property type="entry name" value="Ldl_recept_a"/>
    <property type="match status" value="2"/>
</dbReference>
<evidence type="ECO:0000256" key="4">
    <source>
        <dbReference type="ARBA" id="ARBA00022737"/>
    </source>
</evidence>
<evidence type="ECO:0000256" key="6">
    <source>
        <dbReference type="ARBA" id="ARBA00023136"/>
    </source>
</evidence>
<dbReference type="PRINTS" id="PR00261">
    <property type="entry name" value="LDLRECEPTOR"/>
</dbReference>
<dbReference type="InterPro" id="IPR051221">
    <property type="entry name" value="LDLR-related"/>
</dbReference>
<evidence type="ECO:0000256" key="5">
    <source>
        <dbReference type="ARBA" id="ARBA00022989"/>
    </source>
</evidence>
<keyword evidence="7 10" id="KW-1015">Disulfide bond</keyword>
<dbReference type="PANTHER" id="PTHR22722:SF5">
    <property type="entry name" value="LOW-DENSITY LIPOPROTEIN RECEPTOR-RELATED PROTEIN 1B"/>
    <property type="match status" value="1"/>
</dbReference>
<feature type="disulfide bond" evidence="10">
    <location>
        <begin position="10"/>
        <end position="28"/>
    </location>
</feature>
<keyword evidence="3" id="KW-0732">Signal</keyword>
<dbReference type="GO" id="GO:0005041">
    <property type="term" value="F:low-density lipoprotein particle receptor activity"/>
    <property type="evidence" value="ECO:0007669"/>
    <property type="project" value="TreeGrafter"/>
</dbReference>
<feature type="non-terminal residue" evidence="11">
    <location>
        <position position="1"/>
    </location>
</feature>
<evidence type="ECO:0000256" key="3">
    <source>
        <dbReference type="ARBA" id="ARBA00022729"/>
    </source>
</evidence>
<comment type="caution">
    <text evidence="11">The sequence shown here is derived from an EMBL/GenBank/DDBJ whole genome shotgun (WGS) entry which is preliminary data.</text>
</comment>
<keyword evidence="2" id="KW-0812">Transmembrane</keyword>
<keyword evidence="11" id="KW-0449">Lipoprotein</keyword>
<dbReference type="Gene3D" id="4.10.400.10">
    <property type="entry name" value="Low-density Lipoprotein Receptor"/>
    <property type="match status" value="2"/>
</dbReference>
<feature type="disulfide bond" evidence="10">
    <location>
        <begin position="3"/>
        <end position="15"/>
    </location>
</feature>
<dbReference type="InterPro" id="IPR023415">
    <property type="entry name" value="LDLR_class-A_CS"/>
</dbReference>
<feature type="disulfide bond" evidence="10">
    <location>
        <begin position="22"/>
        <end position="37"/>
    </location>
</feature>
<comment type="subcellular location">
    <subcellularLocation>
        <location evidence="1">Membrane</location>
        <topology evidence="1">Single-pass membrane protein</topology>
    </subcellularLocation>
</comment>
<evidence type="ECO:0000256" key="8">
    <source>
        <dbReference type="ARBA" id="ARBA00023170"/>
    </source>
</evidence>
<protein>
    <submittedName>
        <fullName evidence="11">Low-density lipoprotein receptor-related protein 2</fullName>
    </submittedName>
</protein>
<dbReference type="PROSITE" id="PS01209">
    <property type="entry name" value="LDLRA_1"/>
    <property type="match status" value="2"/>
</dbReference>
<dbReference type="SUPFAM" id="SSF57424">
    <property type="entry name" value="LDL receptor-like module"/>
    <property type="match status" value="2"/>
</dbReference>
<feature type="disulfide bond" evidence="10">
    <location>
        <begin position="65"/>
        <end position="80"/>
    </location>
</feature>
<organism evidence="11 12">
    <name type="scientific">Trichonephila clavata</name>
    <name type="common">Joro spider</name>
    <name type="synonym">Nephila clavata</name>
    <dbReference type="NCBI Taxonomy" id="2740835"/>
    <lineage>
        <taxon>Eukaryota</taxon>
        <taxon>Metazoa</taxon>
        <taxon>Ecdysozoa</taxon>
        <taxon>Arthropoda</taxon>
        <taxon>Chelicerata</taxon>
        <taxon>Arachnida</taxon>
        <taxon>Araneae</taxon>
        <taxon>Araneomorphae</taxon>
        <taxon>Entelegynae</taxon>
        <taxon>Araneoidea</taxon>
        <taxon>Nephilidae</taxon>
        <taxon>Trichonephila</taxon>
    </lineage>
</organism>
<dbReference type="EMBL" id="BMAO01019953">
    <property type="protein sequence ID" value="GFQ64021.1"/>
    <property type="molecule type" value="Genomic_DNA"/>
</dbReference>
<dbReference type="SMART" id="SM00192">
    <property type="entry name" value="LDLa"/>
    <property type="match status" value="2"/>
</dbReference>
<gene>
    <name evidence="11" type="primary">LRP2_7</name>
    <name evidence="11" type="ORF">TNCT_631421</name>
</gene>
<dbReference type="OrthoDB" id="6436915at2759"/>
<dbReference type="PANTHER" id="PTHR22722">
    <property type="entry name" value="LOW-DENSITY LIPOPROTEIN RECEPTOR-RELATED PROTEIN 2-RELATED"/>
    <property type="match status" value="1"/>
</dbReference>
<feature type="disulfide bond" evidence="10">
    <location>
        <begin position="53"/>
        <end position="71"/>
    </location>
</feature>
<evidence type="ECO:0000256" key="10">
    <source>
        <dbReference type="PROSITE-ProRule" id="PRU00124"/>
    </source>
</evidence>
<feature type="disulfide bond" evidence="10">
    <location>
        <begin position="46"/>
        <end position="58"/>
    </location>
</feature>
<dbReference type="InterPro" id="IPR002172">
    <property type="entry name" value="LDrepeatLR_classA_rpt"/>
</dbReference>
<reference evidence="11" key="1">
    <citation type="submission" date="2020-07" db="EMBL/GenBank/DDBJ databases">
        <title>Multicomponent nature underlies the extraordinary mechanical properties of spider dragline silk.</title>
        <authorList>
            <person name="Kono N."/>
            <person name="Nakamura H."/>
            <person name="Mori M."/>
            <person name="Yoshida Y."/>
            <person name="Ohtoshi R."/>
            <person name="Malay A.D."/>
            <person name="Moran D.A.P."/>
            <person name="Tomita M."/>
            <person name="Numata K."/>
            <person name="Arakawa K."/>
        </authorList>
    </citation>
    <scope>NUCLEOTIDE SEQUENCE</scope>
</reference>
<evidence type="ECO:0000313" key="12">
    <source>
        <dbReference type="Proteomes" id="UP000887116"/>
    </source>
</evidence>
<evidence type="ECO:0000313" key="11">
    <source>
        <dbReference type="EMBL" id="GFQ64021.1"/>
    </source>
</evidence>
<dbReference type="PROSITE" id="PS50068">
    <property type="entry name" value="LDLRA_2"/>
    <property type="match status" value="2"/>
</dbReference>
<dbReference type="FunFam" id="4.10.400.10:FF:000034">
    <property type="entry name" value="Low-density lipoprotein receptor-related protein 2"/>
    <property type="match status" value="1"/>
</dbReference>
<dbReference type="GO" id="GO:0005886">
    <property type="term" value="C:plasma membrane"/>
    <property type="evidence" value="ECO:0007669"/>
    <property type="project" value="TreeGrafter"/>
</dbReference>
<proteinExistence type="predicted"/>
<sequence length="108" mass="12376">SKCPDDWVDCGNGKCVAYLWKCDGENDCGNFKDEENCDLGVPSRPCESHQFQCRHGHCIPEVWKCDGEHDCEDESDEIGCSMYLFSSLPSMDLKTRFFREIIQLKLSN</sequence>
<keyword evidence="4" id="KW-0677">Repeat</keyword>
<evidence type="ECO:0000256" key="1">
    <source>
        <dbReference type="ARBA" id="ARBA00004167"/>
    </source>
</evidence>
<dbReference type="Proteomes" id="UP000887116">
    <property type="component" value="Unassembled WGS sequence"/>
</dbReference>
<evidence type="ECO:0000256" key="9">
    <source>
        <dbReference type="ARBA" id="ARBA00023180"/>
    </source>
</evidence>
<evidence type="ECO:0000256" key="2">
    <source>
        <dbReference type="ARBA" id="ARBA00022692"/>
    </source>
</evidence>
<dbReference type="InterPro" id="IPR036055">
    <property type="entry name" value="LDL_receptor-like_sf"/>
</dbReference>
<keyword evidence="12" id="KW-1185">Reference proteome</keyword>
<name>A0A8X6K751_TRICU</name>
<keyword evidence="5" id="KW-1133">Transmembrane helix</keyword>
<keyword evidence="9" id="KW-0325">Glycoprotein</keyword>
<accession>A0A8X6K751</accession>
<keyword evidence="8 11" id="KW-0675">Receptor</keyword>
<dbReference type="AlphaFoldDB" id="A0A8X6K751"/>
<evidence type="ECO:0000256" key="7">
    <source>
        <dbReference type="ARBA" id="ARBA00023157"/>
    </source>
</evidence>
<keyword evidence="6" id="KW-0472">Membrane</keyword>
<dbReference type="CDD" id="cd00112">
    <property type="entry name" value="LDLa"/>
    <property type="match status" value="2"/>
</dbReference>